<dbReference type="EMBL" id="SLUP01000009">
    <property type="protein sequence ID" value="TCL63558.1"/>
    <property type="molecule type" value="Genomic_DNA"/>
</dbReference>
<accession>A0A4R1RCK7</accession>
<gene>
    <name evidence="1" type="ORF">EV196_109184</name>
</gene>
<dbReference type="AlphaFoldDB" id="A0A4R1RCK7"/>
<dbReference type="InterPro" id="IPR036691">
    <property type="entry name" value="Endo/exonu/phosph_ase_sf"/>
</dbReference>
<proteinExistence type="predicted"/>
<dbReference type="RefSeq" id="WP_132219060.1">
    <property type="nucleotide sequence ID" value="NZ_OX156936.1"/>
</dbReference>
<comment type="caution">
    <text evidence="1">The sequence shown here is derived from an EMBL/GenBank/DDBJ whole genome shotgun (WGS) entry which is preliminary data.</text>
</comment>
<keyword evidence="1" id="KW-0269">Exonuclease</keyword>
<evidence type="ECO:0000313" key="1">
    <source>
        <dbReference type="EMBL" id="TCL63558.1"/>
    </source>
</evidence>
<protein>
    <submittedName>
        <fullName evidence="1">Endonuclease/exonuclease/phosphatase family protein</fullName>
    </submittedName>
</protein>
<dbReference type="CDD" id="cd10283">
    <property type="entry name" value="MnuA_DNase1-like"/>
    <property type="match status" value="1"/>
</dbReference>
<dbReference type="GO" id="GO:0016791">
    <property type="term" value="F:phosphatase activity"/>
    <property type="evidence" value="ECO:0007669"/>
    <property type="project" value="InterPro"/>
</dbReference>
<dbReference type="Gene3D" id="3.60.10.10">
    <property type="entry name" value="Endonuclease/exonuclease/phosphatase"/>
    <property type="match status" value="1"/>
</dbReference>
<dbReference type="PANTHER" id="PTHR11371:SF31">
    <property type="entry name" value="EXTRACELLULAR NUCLEASE"/>
    <property type="match status" value="1"/>
</dbReference>
<keyword evidence="1" id="KW-0378">Hydrolase</keyword>
<sequence length="312" mass="36545">MPAFPKPNFVYNFDVNIEIENLKKHKTKRHIPEKTSDKLLIATWNIANLGLQKRWNEHYKMLAEIISWFDIIAIQETNDNLEGLNNIELELPNHYDLIFSDAGGNNERSAFIFDNKKIDRLQLVAEVAIPPKDYKYIKLDGVKTKFTGFDRTPYLCSFQWKNHKLIFISVHSFFGSEKKADVERRSLEAYAISRYADLRKNSKYAFSKNIITMGDFNIPKIEQGDQTYDALMQRGLKLPDHSTQVYSNINDDKQYDQIAFLPSLKSKITANGVFDFDTAIFPDLWESSVPNFKKYLKYYMSDHRPMWIQLKL</sequence>
<dbReference type="GO" id="GO:0004527">
    <property type="term" value="F:exonuclease activity"/>
    <property type="evidence" value="ECO:0007669"/>
    <property type="project" value="UniProtKB-KW"/>
</dbReference>
<keyword evidence="1" id="KW-0255">Endonuclease</keyword>
<dbReference type="SUPFAM" id="SSF56219">
    <property type="entry name" value="DNase I-like"/>
    <property type="match status" value="1"/>
</dbReference>
<dbReference type="OrthoDB" id="5500612at2"/>
<dbReference type="GO" id="GO:0046856">
    <property type="term" value="P:phosphatidylinositol dephosphorylation"/>
    <property type="evidence" value="ECO:0007669"/>
    <property type="project" value="InterPro"/>
</dbReference>
<dbReference type="GO" id="GO:0004519">
    <property type="term" value="F:endonuclease activity"/>
    <property type="evidence" value="ECO:0007669"/>
    <property type="project" value="UniProtKB-KW"/>
</dbReference>
<organism evidence="1 2">
    <name type="scientific">Mariniflexile fucanivorans</name>
    <dbReference type="NCBI Taxonomy" id="264023"/>
    <lineage>
        <taxon>Bacteria</taxon>
        <taxon>Pseudomonadati</taxon>
        <taxon>Bacteroidota</taxon>
        <taxon>Flavobacteriia</taxon>
        <taxon>Flavobacteriales</taxon>
        <taxon>Flavobacteriaceae</taxon>
        <taxon>Mariniflexile</taxon>
    </lineage>
</organism>
<keyword evidence="1" id="KW-0540">Nuclease</keyword>
<dbReference type="PANTHER" id="PTHR11371">
    <property type="entry name" value="DEOXYRIBONUCLEASE"/>
    <property type="match status" value="1"/>
</dbReference>
<keyword evidence="2" id="KW-1185">Reference proteome</keyword>
<reference evidence="1 2" key="1">
    <citation type="submission" date="2019-03" db="EMBL/GenBank/DDBJ databases">
        <title>Genomic Encyclopedia of Type Strains, Phase IV (KMG-IV): sequencing the most valuable type-strain genomes for metagenomic binning, comparative biology and taxonomic classification.</title>
        <authorList>
            <person name="Goeker M."/>
        </authorList>
    </citation>
    <scope>NUCLEOTIDE SEQUENCE [LARGE SCALE GENOMIC DNA]</scope>
    <source>
        <strain evidence="1 2">DSM 18792</strain>
    </source>
</reference>
<dbReference type="Proteomes" id="UP000295455">
    <property type="component" value="Unassembled WGS sequence"/>
</dbReference>
<evidence type="ECO:0000313" key="2">
    <source>
        <dbReference type="Proteomes" id="UP000295455"/>
    </source>
</evidence>
<name>A0A4R1RCK7_9FLAO</name>